<dbReference type="RefSeq" id="WP_201647560.1">
    <property type="nucleotide sequence ID" value="NZ_CP068053.1"/>
</dbReference>
<dbReference type="InterPro" id="IPR024425">
    <property type="entry name" value="LiaF-like_C"/>
</dbReference>
<gene>
    <name evidence="3" type="ORF">I6J18_15110</name>
</gene>
<keyword evidence="4" id="KW-1185">Reference proteome</keyword>
<proteinExistence type="predicted"/>
<evidence type="ECO:0000313" key="3">
    <source>
        <dbReference type="EMBL" id="QQS98977.1"/>
    </source>
</evidence>
<dbReference type="GO" id="GO:0016020">
    <property type="term" value="C:membrane"/>
    <property type="evidence" value="ECO:0007669"/>
    <property type="project" value="InterPro"/>
</dbReference>
<organism evidence="3 4">
    <name type="scientific">Peribacillus psychrosaccharolyticus</name>
    <name type="common">Bacillus psychrosaccharolyticus</name>
    <dbReference type="NCBI Taxonomy" id="1407"/>
    <lineage>
        <taxon>Bacteria</taxon>
        <taxon>Bacillati</taxon>
        <taxon>Bacillota</taxon>
        <taxon>Bacilli</taxon>
        <taxon>Bacillales</taxon>
        <taxon>Bacillaceae</taxon>
        <taxon>Peribacillus</taxon>
    </lineage>
</organism>
<dbReference type="InterPro" id="IPR047793">
    <property type="entry name" value="LiaF_C"/>
</dbReference>
<name>A0A974RZ46_PERPY</name>
<dbReference type="KEGG" id="ppsr:I6J18_15110"/>
<evidence type="ECO:0000259" key="2">
    <source>
        <dbReference type="Pfam" id="PF09922"/>
    </source>
</evidence>
<keyword evidence="1" id="KW-1133">Transmembrane helix</keyword>
<accession>A0A974RZ46</accession>
<reference evidence="3 4" key="1">
    <citation type="submission" date="2021-01" db="EMBL/GenBank/DDBJ databases">
        <title>FDA dAtabase for Regulatory Grade micrObial Sequences (FDA-ARGOS): Supporting development and validation of Infectious Disease Dx tests.</title>
        <authorList>
            <person name="Nelson B."/>
            <person name="Plummer A."/>
            <person name="Tallon L."/>
            <person name="Sadzewicz L."/>
            <person name="Zhao X."/>
            <person name="Boylan J."/>
            <person name="Ott S."/>
            <person name="Bowen H."/>
            <person name="Vavikolanu K."/>
            <person name="Mehta A."/>
            <person name="Aluvathingal J."/>
            <person name="Nadendla S."/>
            <person name="Myers T."/>
            <person name="Yan Y."/>
            <person name="Sichtig H."/>
        </authorList>
    </citation>
    <scope>NUCLEOTIDE SEQUENCE [LARGE SCALE GENOMIC DNA]</scope>
    <source>
        <strain evidence="3 4">FDAARGOS_1161</strain>
    </source>
</reference>
<dbReference type="PIRSF" id="PIRSF031509">
    <property type="entry name" value="Cell_wall_LiaF/YvqF"/>
    <property type="match status" value="1"/>
</dbReference>
<dbReference type="NCBIfam" id="NF040535">
    <property type="entry name" value="LiaF_C_term"/>
    <property type="match status" value="1"/>
</dbReference>
<dbReference type="InterPro" id="IPR016975">
    <property type="entry name" value="Cell_wall_LiaF"/>
</dbReference>
<dbReference type="Proteomes" id="UP000595254">
    <property type="component" value="Chromosome"/>
</dbReference>
<keyword evidence="1" id="KW-0812">Transmembrane</keyword>
<feature type="transmembrane region" description="Helical" evidence="1">
    <location>
        <begin position="57"/>
        <end position="89"/>
    </location>
</feature>
<sequence>MFKQVNTDYISWIFLIGLISLIMELVFFDGGLIYTLALSIGCLFIGKKKYHRKIGKILFFIGVFSTIFIVLNMFVFKFFLLVILAYALYGFYLSKQNPEKVQLMLTEPNQNTEEKEQLIKTSYLFSNKLIGSQQTQKSVYEWNNVNIQRGIGDVVIDLSNTILPKGETIISIRSMVGNLKIKIPYDVEVNLHHSVVIGRAVIFQNHEKRMYNQIISCQTEGFNKAVQKVTIITSVFIGNIEVNRV</sequence>
<protein>
    <submittedName>
        <fullName evidence="3">Cell wall-active antibiotics response protein</fullName>
    </submittedName>
</protein>
<dbReference type="AlphaFoldDB" id="A0A974RZ46"/>
<evidence type="ECO:0000256" key="1">
    <source>
        <dbReference type="SAM" id="Phobius"/>
    </source>
</evidence>
<dbReference type="Pfam" id="PF09922">
    <property type="entry name" value="LiaF-like_C"/>
    <property type="match status" value="1"/>
</dbReference>
<keyword evidence="1" id="KW-0472">Membrane</keyword>
<feature type="transmembrane region" description="Helical" evidence="1">
    <location>
        <begin position="12"/>
        <end position="45"/>
    </location>
</feature>
<feature type="domain" description="Cell wall-active antibiotics response LiaF-like C-terminal" evidence="2">
    <location>
        <begin position="130"/>
        <end position="242"/>
    </location>
</feature>
<evidence type="ECO:0000313" key="4">
    <source>
        <dbReference type="Proteomes" id="UP000595254"/>
    </source>
</evidence>
<dbReference type="EMBL" id="CP068053">
    <property type="protein sequence ID" value="QQS98977.1"/>
    <property type="molecule type" value="Genomic_DNA"/>
</dbReference>